<dbReference type="PANTHER" id="PTHR30290:SF9">
    <property type="entry name" value="OLIGOPEPTIDE-BINDING PROTEIN APPA"/>
    <property type="match status" value="1"/>
</dbReference>
<dbReference type="PIRSF" id="PIRSF002741">
    <property type="entry name" value="MppA"/>
    <property type="match status" value="1"/>
</dbReference>
<dbReference type="GO" id="GO:0043190">
    <property type="term" value="C:ATP-binding cassette (ABC) transporter complex"/>
    <property type="evidence" value="ECO:0007669"/>
    <property type="project" value="InterPro"/>
</dbReference>
<accession>A0A1I6BFW1</accession>
<dbReference type="GO" id="GO:0015833">
    <property type="term" value="P:peptide transport"/>
    <property type="evidence" value="ECO:0007669"/>
    <property type="project" value="TreeGrafter"/>
</dbReference>
<reference evidence="6" key="1">
    <citation type="submission" date="2016-10" db="EMBL/GenBank/DDBJ databases">
        <authorList>
            <person name="Varghese N."/>
            <person name="Submissions S."/>
        </authorList>
    </citation>
    <scope>NUCLEOTIDE SEQUENCE [LARGE SCALE GENOMIC DNA]</scope>
    <source>
        <strain evidence="6">OR362-8,ATCC BAA-1266,JCM 13504</strain>
    </source>
</reference>
<dbReference type="CDD" id="cd00995">
    <property type="entry name" value="PBP2_NikA_DppA_OppA_like"/>
    <property type="match status" value="1"/>
</dbReference>
<dbReference type="Gene3D" id="3.10.105.10">
    <property type="entry name" value="Dipeptide-binding Protein, Domain 3"/>
    <property type="match status" value="1"/>
</dbReference>
<evidence type="ECO:0000313" key="5">
    <source>
        <dbReference type="EMBL" id="SFQ79811.1"/>
    </source>
</evidence>
<dbReference type="STRING" id="1227077.SAMN04515668_4503"/>
<dbReference type="EMBL" id="FOXS01000008">
    <property type="protein sequence ID" value="SFQ79811.1"/>
    <property type="molecule type" value="Genomic_DNA"/>
</dbReference>
<keyword evidence="3" id="KW-0732">Signal</keyword>
<dbReference type="Proteomes" id="UP000199029">
    <property type="component" value="Unassembled WGS sequence"/>
</dbReference>
<feature type="domain" description="Solute-binding protein family 5" evidence="4">
    <location>
        <begin position="80"/>
        <end position="476"/>
    </location>
</feature>
<keyword evidence="2" id="KW-0813">Transport</keyword>
<evidence type="ECO:0000259" key="4">
    <source>
        <dbReference type="Pfam" id="PF00496"/>
    </source>
</evidence>
<dbReference type="OrthoDB" id="9772924at2"/>
<dbReference type="GO" id="GO:1904680">
    <property type="term" value="F:peptide transmembrane transporter activity"/>
    <property type="evidence" value="ECO:0007669"/>
    <property type="project" value="TreeGrafter"/>
</dbReference>
<proteinExistence type="inferred from homology"/>
<dbReference type="SUPFAM" id="SSF53850">
    <property type="entry name" value="Periplasmic binding protein-like II"/>
    <property type="match status" value="1"/>
</dbReference>
<dbReference type="GO" id="GO:0030288">
    <property type="term" value="C:outer membrane-bounded periplasmic space"/>
    <property type="evidence" value="ECO:0007669"/>
    <property type="project" value="UniProtKB-ARBA"/>
</dbReference>
<name>A0A1I6BFW1_HYMAR</name>
<dbReference type="InterPro" id="IPR030678">
    <property type="entry name" value="Peptide/Ni-bd"/>
</dbReference>
<gene>
    <name evidence="5" type="ORF">SAMN04515668_4503</name>
</gene>
<protein>
    <submittedName>
        <fullName evidence="5">Peptide/nickel transport system substrate-binding protein</fullName>
    </submittedName>
</protein>
<dbReference type="InterPro" id="IPR000914">
    <property type="entry name" value="SBP_5_dom"/>
</dbReference>
<organism evidence="5 6">
    <name type="scientific">Hymenobacter arizonensis</name>
    <name type="common">Siccationidurans arizonensis</name>
    <dbReference type="NCBI Taxonomy" id="1227077"/>
    <lineage>
        <taxon>Bacteria</taxon>
        <taxon>Pseudomonadati</taxon>
        <taxon>Bacteroidota</taxon>
        <taxon>Cytophagia</taxon>
        <taxon>Cytophagales</taxon>
        <taxon>Hymenobacteraceae</taxon>
        <taxon>Hymenobacter</taxon>
    </lineage>
</organism>
<dbReference type="Gene3D" id="3.40.190.10">
    <property type="entry name" value="Periplasmic binding protein-like II"/>
    <property type="match status" value="1"/>
</dbReference>
<dbReference type="PANTHER" id="PTHR30290">
    <property type="entry name" value="PERIPLASMIC BINDING COMPONENT OF ABC TRANSPORTER"/>
    <property type="match status" value="1"/>
</dbReference>
<evidence type="ECO:0000313" key="6">
    <source>
        <dbReference type="Proteomes" id="UP000199029"/>
    </source>
</evidence>
<dbReference type="AlphaFoldDB" id="A0A1I6BFW1"/>
<keyword evidence="6" id="KW-1185">Reference proteome</keyword>
<evidence type="ECO:0000256" key="3">
    <source>
        <dbReference type="ARBA" id="ARBA00022729"/>
    </source>
</evidence>
<comment type="similarity">
    <text evidence="1">Belongs to the bacterial solute-binding protein 5 family.</text>
</comment>
<sequence length="581" mass="64133">MHKVSRAAMRHLIGRVGILLGVMACSSPPPSANAPVRIRWAQDPEALDPLRLSTPQAIEAANLIHCALLQLNYALRTFDPALAEAFPRRQLVGDSLTLLTYRLRPAARWDTGQPVLARDVVFTLKLMACPGLPNESLRMEYAFIKAVAPDAKDARRFTITCAGQAPEYAQASGNYPILSEASLDPTGRLRRFSLAQLQHWPANRAPDTALVALARRYESLSQAVPGCGPYRLTAWNKDQNLTFRRKADWWADQLPAPGPVVLQARPRALRFAIIPNEGTAWLALRRGDIDLYPQVTAAQAEQLLNSDQARRTVSLHTASSHNVVTAGFNTRRPVLADAPTRRALSRLFDAKGLLHATQRGVGVRTVGLINPVDKTRYNDSLELIPFDPAGAAAQLQQAGWRHVAGEWRRPAGNRGGVQHLRLTLRYRADDALFATIALQFWSSAAALDIPVELQPAEAATLNRLLLAGDFDLYLRTLKGNPFVFNFAPILGSQYVGVSNLTGFGTPASDRFLAEVAAATSPRRQRQLLRRFQTLMQRQAPLVPLFVLPTRIAANRELSGVRVTDLKPGYVVTALEWRQLKK</sequence>
<evidence type="ECO:0000256" key="1">
    <source>
        <dbReference type="ARBA" id="ARBA00005695"/>
    </source>
</evidence>
<dbReference type="InterPro" id="IPR039424">
    <property type="entry name" value="SBP_5"/>
</dbReference>
<evidence type="ECO:0000256" key="2">
    <source>
        <dbReference type="ARBA" id="ARBA00022448"/>
    </source>
</evidence>
<dbReference type="Pfam" id="PF00496">
    <property type="entry name" value="SBP_bac_5"/>
    <property type="match status" value="1"/>
</dbReference>